<accession>A0ACC6V326</accession>
<reference evidence="1" key="1">
    <citation type="submission" date="2024-07" db="EMBL/GenBank/DDBJ databases">
        <title>Metagenome and Metagenome-Assembled Genomes of Archaea from a hot spring from the geothermal field of Los Azufres, Mexico.</title>
        <authorList>
            <person name="Marin-Paredes R."/>
            <person name="Martinez-Romero E."/>
            <person name="Servin-Garciduenas L.E."/>
        </authorList>
    </citation>
    <scope>NUCLEOTIDE SEQUENCE</scope>
</reference>
<gene>
    <name evidence="1" type="ORF">TU35_009545</name>
</gene>
<protein>
    <submittedName>
        <fullName evidence="1">PaRep2b protein</fullName>
    </submittedName>
</protein>
<dbReference type="EMBL" id="JZWT02000036">
    <property type="protein sequence ID" value="MFB6491454.1"/>
    <property type="molecule type" value="Genomic_DNA"/>
</dbReference>
<evidence type="ECO:0000313" key="1">
    <source>
        <dbReference type="EMBL" id="MFB6491454.1"/>
    </source>
</evidence>
<feature type="non-terminal residue" evidence="1">
    <location>
        <position position="1"/>
    </location>
</feature>
<evidence type="ECO:0000313" key="2">
    <source>
        <dbReference type="Proteomes" id="UP000033636"/>
    </source>
</evidence>
<organism evidence="1 2">
    <name type="scientific">Thermoproteus sp. AZ2</name>
    <dbReference type="NCBI Taxonomy" id="1609232"/>
    <lineage>
        <taxon>Archaea</taxon>
        <taxon>Thermoproteota</taxon>
        <taxon>Thermoprotei</taxon>
        <taxon>Thermoproteales</taxon>
        <taxon>Thermoproteaceae</taxon>
        <taxon>Thermoproteus</taxon>
    </lineage>
</organism>
<sequence length="434" mass="49233">KHGYDAKVYLAGSGTLLIAIDEESIKDRLILLAWDRAASFAGLLSRVPERGIVEKYEALLGAAKEVLRREARLGAVEIEGKMPKATLVLSVGGEEFRYRLYYNGEKLKLEYYNADRAEAERAAAALMLFGVKAEARQVSGREEWRIQISTDGLAAGDKAIRDAVLKSVEGLWANKKIDEERYEELRAKLEVGVLPDAVLHVLYREQDNTLIIMAQPQSKETYDEDVKLLRDAGLKEGEHFTAEPPQGKKPGYIALRMPEGLEQLIRNALFANVPAAEKLRKEIEKQIEALGEGARQYYEKIKEKALSVGVEEFKGVREVRLNDGTTAEVELLSIKAYIDKKGYLRIKQRFKVDGVELEREAVFYRYRGRVKGYMVVRKRVEGDLRRLLAYCEAVGLEPSYIGEKQIDFTLSALEALMRFREVAEPIREWLARTD</sequence>
<name>A0ACC6V326_9CREN</name>
<comment type="caution">
    <text evidence="1">The sequence shown here is derived from an EMBL/GenBank/DDBJ whole genome shotgun (WGS) entry which is preliminary data.</text>
</comment>
<dbReference type="Proteomes" id="UP000033636">
    <property type="component" value="Unassembled WGS sequence"/>
</dbReference>
<proteinExistence type="predicted"/>